<gene>
    <name evidence="1" type="ORF">BKA15_002986</name>
</gene>
<name>A0A7Y9LBE8_9ACTN</name>
<dbReference type="Proteomes" id="UP000569914">
    <property type="component" value="Unassembled WGS sequence"/>
</dbReference>
<accession>A0A7Y9LBE8</accession>
<evidence type="ECO:0000313" key="1">
    <source>
        <dbReference type="EMBL" id="NYE71657.1"/>
    </source>
</evidence>
<dbReference type="RefSeq" id="WP_179751960.1">
    <property type="nucleotide sequence ID" value="NZ_JACCBU010000001.1"/>
</dbReference>
<keyword evidence="2" id="KW-1185">Reference proteome</keyword>
<dbReference type="EMBL" id="JACCBU010000001">
    <property type="protein sequence ID" value="NYE71657.1"/>
    <property type="molecule type" value="Genomic_DNA"/>
</dbReference>
<sequence>MSRAIQLAGSPRGVATIESEAQALRKVAALSAHRRALEAEVKFRHAALTAWRADQDQLRALVHGDGVV</sequence>
<protein>
    <submittedName>
        <fullName evidence="1">Uncharacterized protein</fullName>
    </submittedName>
</protein>
<comment type="caution">
    <text evidence="1">The sequence shown here is derived from an EMBL/GenBank/DDBJ whole genome shotgun (WGS) entry which is preliminary data.</text>
</comment>
<evidence type="ECO:0000313" key="2">
    <source>
        <dbReference type="Proteomes" id="UP000569914"/>
    </source>
</evidence>
<dbReference type="AlphaFoldDB" id="A0A7Y9LBE8"/>
<proteinExistence type="predicted"/>
<organism evidence="1 2">
    <name type="scientific">Microlunatus parietis</name>
    <dbReference type="NCBI Taxonomy" id="682979"/>
    <lineage>
        <taxon>Bacteria</taxon>
        <taxon>Bacillati</taxon>
        <taxon>Actinomycetota</taxon>
        <taxon>Actinomycetes</taxon>
        <taxon>Propionibacteriales</taxon>
        <taxon>Propionibacteriaceae</taxon>
        <taxon>Microlunatus</taxon>
    </lineage>
</organism>
<reference evidence="1 2" key="1">
    <citation type="submission" date="2020-07" db="EMBL/GenBank/DDBJ databases">
        <title>Sequencing the genomes of 1000 actinobacteria strains.</title>
        <authorList>
            <person name="Klenk H.-P."/>
        </authorList>
    </citation>
    <scope>NUCLEOTIDE SEQUENCE [LARGE SCALE GENOMIC DNA]</scope>
    <source>
        <strain evidence="1 2">DSM 22083</strain>
    </source>
</reference>